<feature type="compositionally biased region" description="Low complexity" evidence="7">
    <location>
        <begin position="928"/>
        <end position="948"/>
    </location>
</feature>
<dbReference type="InterPro" id="IPR013201">
    <property type="entry name" value="Prot_inhib_I29"/>
</dbReference>
<dbReference type="InterPro" id="IPR025660">
    <property type="entry name" value="Pept_his_AS"/>
</dbReference>
<sequence>MAFFHCTLVVARQLTRVSADDVTHRQPECRVRHIKNSMKDIQHQNDCSFISLKMKVATLVTLFALSAYSYPTSEEISSEWLAFKEKHGKVYDDEYEEEEHYQNYLENKELVERHNAMYEKGEVTFTMALNKFADLTHDEVPTGLVISSERRGLPFVSSRSFVPDSLDWREKGFVNPIEDQGSCGSCWAFSAAGAVEGQYYKKYGKSVILSKQEIVDCSWGDEYDNYGCWGGWQDRAFEFLIDNGGVDLDDAYPYTATNGSCKFIDRAFVPLSLTGYVDVESGNEGQVQEAVATVGPISISLDASQRSFHLYNSGVYFEPNCTSGIDDLDHAILLIGYGTDLNGNDYWLTAHGKVYSTAEDEARLNTFLKSKTLVEEHNALYEQGKTTYTMALNKFADMTPEERRAYRGGSIKLQTSLPRSKHVSSNLTAYASIDWRNYGYVTPVKNQGGCGSCWAFATTGALEGQHFKATGQLVSLSEQQLVDCSGMNCDGGWMDTAYNYIKNNGGIEREDQYPYTAQNGVCGYNSGAVAATVSGWVDIANGDENAVAQAVSDVGPLAAGMDASKDSFSLYHSGIYYEPTCSTTDMDHGVLIVGYGFENGQDYWIVKNSWGPDYGEAGYIRIIRNYGNNCAITTATSYPTVSRERERLIKHEKLFSQRIMISRLMKYTTAERDKINYYNKTVDEKRSKTLQKDCEDQYTYQVHQTSLYVDNISRFLYSYSTEHRFETIKMVQLMKVIVLCVCWSFHVNQKTTDVLGQIQFIADQASDVIGKRHVFHDNMDFINRHNELHDRNERPFRVTRNKFAHMTMHDGCGLQILLTRNLSTRKCVTVELTTHHGLWDTHLMGRKSVDGASHCKYSSSMASLELSDSSQLTADGFEKLPDQIMYPCAEPYDLQKHSVSEMCSRYTGLIVDEETDPIIDEDMSILGSSETGTSSSNGTTNTAIGGTSYEANSVDPSIPKSFDWREKGYETPVLNQGGCGACWAFTAVEVLEAQWLKVKNRSVGLSEQYLIDCSEQKCSGGTFKNVFEFIKQNWTVARKAYPYTALGTESCHEISRKIATLKSYKRIPANNEAAMMNAIANHGPIVCGVCASSQGFMLYHSGIFSSRQDFLLVPSYLQHEEICFTCPQVSSARGIFSLRHDGENCTTLNHAITLWGYVNDNNSSYFILKNSWGPTWGESGYMRLQMGENNCGVGDLCYYITVE</sequence>
<feature type="domain" description="Peptidase C1A papain C-terminal" evidence="9">
    <location>
        <begin position="162"/>
        <end position="357"/>
    </location>
</feature>
<dbReference type="SUPFAM" id="SSF54001">
    <property type="entry name" value="Cysteine proteinases"/>
    <property type="match status" value="3"/>
</dbReference>
<dbReference type="FunFam" id="3.90.70.10:FF:000039">
    <property type="entry name" value="Cysteine proteinase 2, putative"/>
    <property type="match status" value="1"/>
</dbReference>
<dbReference type="GO" id="GO:0006508">
    <property type="term" value="P:proteolysis"/>
    <property type="evidence" value="ECO:0007669"/>
    <property type="project" value="UniProtKB-KW"/>
</dbReference>
<dbReference type="InterPro" id="IPR038765">
    <property type="entry name" value="Papain-like_cys_pep_sf"/>
</dbReference>
<organism evidence="11">
    <name type="scientific">Timema cristinae</name>
    <name type="common">Walking stick</name>
    <dbReference type="NCBI Taxonomy" id="61476"/>
    <lineage>
        <taxon>Eukaryota</taxon>
        <taxon>Metazoa</taxon>
        <taxon>Ecdysozoa</taxon>
        <taxon>Arthropoda</taxon>
        <taxon>Hexapoda</taxon>
        <taxon>Insecta</taxon>
        <taxon>Pterygota</taxon>
        <taxon>Neoptera</taxon>
        <taxon>Polyneoptera</taxon>
        <taxon>Phasmatodea</taxon>
        <taxon>Timematodea</taxon>
        <taxon>Timematoidea</taxon>
        <taxon>Timematidae</taxon>
        <taxon>Timema</taxon>
    </lineage>
</organism>
<dbReference type="SMART" id="SM00848">
    <property type="entry name" value="Inhibitor_I29"/>
    <property type="match status" value="2"/>
</dbReference>
<evidence type="ECO:0000256" key="8">
    <source>
        <dbReference type="SAM" id="SignalP"/>
    </source>
</evidence>
<evidence type="ECO:0000259" key="10">
    <source>
        <dbReference type="SMART" id="SM00848"/>
    </source>
</evidence>
<dbReference type="Gene3D" id="3.90.70.10">
    <property type="entry name" value="Cysteine proteinases"/>
    <property type="match status" value="3"/>
</dbReference>
<accession>A0A7R9D2U4</accession>
<keyword evidence="6" id="KW-1015">Disulfide bond</keyword>
<dbReference type="FunFam" id="3.90.70.10:FF:000006">
    <property type="entry name" value="Cathepsin S"/>
    <property type="match status" value="1"/>
</dbReference>
<keyword evidence="2" id="KW-0645">Protease</keyword>
<dbReference type="InterPro" id="IPR039417">
    <property type="entry name" value="Peptidase_C1A_papain-like"/>
</dbReference>
<evidence type="ECO:0000256" key="4">
    <source>
        <dbReference type="ARBA" id="ARBA00022807"/>
    </source>
</evidence>
<dbReference type="InterPro" id="IPR000169">
    <property type="entry name" value="Pept_cys_AS"/>
</dbReference>
<evidence type="ECO:0000256" key="6">
    <source>
        <dbReference type="ARBA" id="ARBA00023157"/>
    </source>
</evidence>
<comment type="similarity">
    <text evidence="1">Belongs to the peptidase C1 family.</text>
</comment>
<evidence type="ECO:0000313" key="11">
    <source>
        <dbReference type="EMBL" id="CAD7406055.1"/>
    </source>
</evidence>
<dbReference type="InterPro" id="IPR025661">
    <property type="entry name" value="Pept_asp_AS"/>
</dbReference>
<dbReference type="PROSITE" id="PS00139">
    <property type="entry name" value="THIOL_PROTEASE_CYS"/>
    <property type="match status" value="3"/>
</dbReference>
<feature type="domain" description="Peptidase C1A papain C-terminal" evidence="9">
    <location>
        <begin position="429"/>
        <end position="640"/>
    </location>
</feature>
<dbReference type="SMART" id="SM00645">
    <property type="entry name" value="Pept_C1"/>
    <property type="match status" value="3"/>
</dbReference>
<gene>
    <name evidence="11" type="ORF">TCEB3V08_LOCUS8312</name>
</gene>
<feature type="domain" description="Peptidase C1A papain C-terminal" evidence="9">
    <location>
        <begin position="958"/>
        <end position="1201"/>
    </location>
</feature>
<evidence type="ECO:0000256" key="2">
    <source>
        <dbReference type="ARBA" id="ARBA00022670"/>
    </source>
</evidence>
<feature type="region of interest" description="Disordered" evidence="7">
    <location>
        <begin position="928"/>
        <end position="950"/>
    </location>
</feature>
<feature type="domain" description="Cathepsin propeptide inhibitor" evidence="10">
    <location>
        <begin position="80"/>
        <end position="140"/>
    </location>
</feature>
<dbReference type="Pfam" id="PF00112">
    <property type="entry name" value="Peptidase_C1"/>
    <property type="match status" value="4"/>
</dbReference>
<proteinExistence type="inferred from homology"/>
<dbReference type="EMBL" id="OC319689">
    <property type="protein sequence ID" value="CAD7406055.1"/>
    <property type="molecule type" value="Genomic_DNA"/>
</dbReference>
<reference evidence="11" key="1">
    <citation type="submission" date="2020-11" db="EMBL/GenBank/DDBJ databases">
        <authorList>
            <person name="Tran Van P."/>
        </authorList>
    </citation>
    <scope>NUCLEOTIDE SEQUENCE</scope>
</reference>
<dbReference type="CDD" id="cd02248">
    <property type="entry name" value="Peptidase_C1A"/>
    <property type="match status" value="3"/>
</dbReference>
<dbReference type="PANTHER" id="PTHR12411">
    <property type="entry name" value="CYSTEINE PROTEASE FAMILY C1-RELATED"/>
    <property type="match status" value="1"/>
</dbReference>
<keyword evidence="3" id="KW-0378">Hydrolase</keyword>
<protein>
    <submittedName>
        <fullName evidence="11">Uncharacterized protein</fullName>
    </submittedName>
</protein>
<evidence type="ECO:0000256" key="5">
    <source>
        <dbReference type="ARBA" id="ARBA00023145"/>
    </source>
</evidence>
<feature type="signal peptide" evidence="8">
    <location>
        <begin position="1"/>
        <end position="19"/>
    </location>
</feature>
<keyword evidence="4" id="KW-0788">Thiol protease</keyword>
<dbReference type="AlphaFoldDB" id="A0A7R9D2U4"/>
<name>A0A7R9D2U4_TIMCR</name>
<feature type="chain" id="PRO_5030793718" evidence="8">
    <location>
        <begin position="20"/>
        <end position="1203"/>
    </location>
</feature>
<feature type="domain" description="Cathepsin propeptide inhibitor" evidence="10">
    <location>
        <begin position="347"/>
        <end position="403"/>
    </location>
</feature>
<dbReference type="GO" id="GO:0008234">
    <property type="term" value="F:cysteine-type peptidase activity"/>
    <property type="evidence" value="ECO:0007669"/>
    <property type="project" value="UniProtKB-KW"/>
</dbReference>
<dbReference type="InterPro" id="IPR000668">
    <property type="entry name" value="Peptidase_C1A_C"/>
</dbReference>
<evidence type="ECO:0000256" key="7">
    <source>
        <dbReference type="SAM" id="MobiDB-lite"/>
    </source>
</evidence>
<dbReference type="Gene3D" id="1.10.287.2250">
    <property type="match status" value="1"/>
</dbReference>
<dbReference type="InterPro" id="IPR013128">
    <property type="entry name" value="Peptidase_C1A"/>
</dbReference>
<evidence type="ECO:0000259" key="9">
    <source>
        <dbReference type="SMART" id="SM00645"/>
    </source>
</evidence>
<keyword evidence="8" id="KW-0732">Signal</keyword>
<dbReference type="PROSITE" id="PS00640">
    <property type="entry name" value="THIOL_PROTEASE_ASN"/>
    <property type="match status" value="1"/>
</dbReference>
<dbReference type="PRINTS" id="PR00705">
    <property type="entry name" value="PAPAIN"/>
</dbReference>
<evidence type="ECO:0000256" key="1">
    <source>
        <dbReference type="ARBA" id="ARBA00008455"/>
    </source>
</evidence>
<dbReference type="Pfam" id="PF08246">
    <property type="entry name" value="Inhibitor_I29"/>
    <property type="match status" value="1"/>
</dbReference>
<keyword evidence="5" id="KW-0865">Zymogen</keyword>
<dbReference type="PROSITE" id="PS00639">
    <property type="entry name" value="THIOL_PROTEASE_HIS"/>
    <property type="match status" value="2"/>
</dbReference>
<evidence type="ECO:0000256" key="3">
    <source>
        <dbReference type="ARBA" id="ARBA00022801"/>
    </source>
</evidence>